<dbReference type="SUPFAM" id="SSF56801">
    <property type="entry name" value="Acetyl-CoA synthetase-like"/>
    <property type="match status" value="1"/>
</dbReference>
<dbReference type="PANTHER" id="PTHR24096">
    <property type="entry name" value="LONG-CHAIN-FATTY-ACID--COA LIGASE"/>
    <property type="match status" value="1"/>
</dbReference>
<dbReference type="Gene3D" id="3.30.300.30">
    <property type="match status" value="1"/>
</dbReference>
<dbReference type="EMBL" id="LT607411">
    <property type="protein sequence ID" value="SCF24833.1"/>
    <property type="molecule type" value="Genomic_DNA"/>
</dbReference>
<comment type="similarity">
    <text evidence="1">Belongs to the ATP-dependent AMP-binding enzyme family.</text>
</comment>
<feature type="domain" description="AMP-dependent synthetase/ligase" evidence="3">
    <location>
        <begin position="29"/>
        <end position="406"/>
    </location>
</feature>
<protein>
    <submittedName>
        <fullName evidence="5">Long-chain acyl-CoA synthetase</fullName>
    </submittedName>
</protein>
<accession>A0A1C4YVR4</accession>
<dbReference type="Gene3D" id="3.40.50.12780">
    <property type="entry name" value="N-terminal domain of ligase-like"/>
    <property type="match status" value="1"/>
</dbReference>
<dbReference type="RefSeq" id="WP_089008213.1">
    <property type="nucleotide sequence ID" value="NZ_LT607411.1"/>
</dbReference>
<dbReference type="AlphaFoldDB" id="A0A1C4YVR4"/>
<evidence type="ECO:0000256" key="1">
    <source>
        <dbReference type="ARBA" id="ARBA00006432"/>
    </source>
</evidence>
<evidence type="ECO:0000259" key="4">
    <source>
        <dbReference type="Pfam" id="PF13193"/>
    </source>
</evidence>
<dbReference type="Proteomes" id="UP000198242">
    <property type="component" value="Chromosome I"/>
</dbReference>
<reference evidence="6" key="1">
    <citation type="submission" date="2016-06" db="EMBL/GenBank/DDBJ databases">
        <authorList>
            <person name="Varghese N."/>
            <person name="Submissions Spin"/>
        </authorList>
    </citation>
    <scope>NUCLEOTIDE SEQUENCE [LARGE SCALE GENOMIC DNA]</scope>
    <source>
        <strain evidence="6">DSM 43909</strain>
    </source>
</reference>
<dbReference type="InterPro" id="IPR025110">
    <property type="entry name" value="AMP-bd_C"/>
</dbReference>
<name>A0A1C4YVR4_MICVI</name>
<dbReference type="PANTHER" id="PTHR24096:SF149">
    <property type="entry name" value="AMP-BINDING DOMAIN-CONTAINING PROTEIN-RELATED"/>
    <property type="match status" value="1"/>
</dbReference>
<dbReference type="InterPro" id="IPR045851">
    <property type="entry name" value="AMP-bd_C_sf"/>
</dbReference>
<sequence>MSAPTGWPEHLPTQLDIPDSTVLAVLAGSARRYQDRTALRLGDAELSFARLYRRACGIGQLLADTGISRGDVVAIHLGNGLDYPLCYFGILLSGAAAAPLSPMLTPADTTRQLADSGARAIITDAAGDPLSGDTRDGVVRLVLVDEGAPPARRIAIGTPEAADPPPVRLTGADTAHLVFSGGTTGRPKAVVISHRNLLAETLQYACWRTGAVPETDDEGGIALRPVPGDFLLRPGEATALTAAPLFHSMGLVGLSQHVASGTTLVAMSRFEPGRFLDLVEAYQVQHLLGAPSMFHAILECPTLAGRDLGSVRAIGCASAPVPVPLTQRLEAVFSSARVRQSYGLTEATLVATAPPYTESAPDRFDSCGVPLPGTEVSVRDAAGICVPDGTVGELWIRGPQVSAGYLNRPEETAATFVDGWLRTGDLGRRDRDGYLAIVGRIKDMLIYKGYNVYPGELEEIMLRHECVANAAVVGRPAEHAGEIPVGFVVLRTPCPPDDVMAFVNAQVAPVKRLRELHVVSALPLSGVGKILKTELRAMLDRIPPAVTA</sequence>
<evidence type="ECO:0000256" key="2">
    <source>
        <dbReference type="ARBA" id="ARBA00022598"/>
    </source>
</evidence>
<evidence type="ECO:0000313" key="5">
    <source>
        <dbReference type="EMBL" id="SCF24833.1"/>
    </source>
</evidence>
<evidence type="ECO:0000313" key="6">
    <source>
        <dbReference type="Proteomes" id="UP000198242"/>
    </source>
</evidence>
<dbReference type="InterPro" id="IPR042099">
    <property type="entry name" value="ANL_N_sf"/>
</dbReference>
<dbReference type="OrthoDB" id="9803968at2"/>
<organism evidence="5 6">
    <name type="scientific">Micromonospora viridifaciens</name>
    <dbReference type="NCBI Taxonomy" id="1881"/>
    <lineage>
        <taxon>Bacteria</taxon>
        <taxon>Bacillati</taxon>
        <taxon>Actinomycetota</taxon>
        <taxon>Actinomycetes</taxon>
        <taxon>Micromonosporales</taxon>
        <taxon>Micromonosporaceae</taxon>
        <taxon>Micromonospora</taxon>
    </lineage>
</organism>
<keyword evidence="2" id="KW-0436">Ligase</keyword>
<evidence type="ECO:0000259" key="3">
    <source>
        <dbReference type="Pfam" id="PF00501"/>
    </source>
</evidence>
<dbReference type="PROSITE" id="PS00455">
    <property type="entry name" value="AMP_BINDING"/>
    <property type="match status" value="1"/>
</dbReference>
<proteinExistence type="inferred from homology"/>
<gene>
    <name evidence="5" type="ORF">GA0074695_4766</name>
</gene>
<dbReference type="Pfam" id="PF13193">
    <property type="entry name" value="AMP-binding_C"/>
    <property type="match status" value="1"/>
</dbReference>
<feature type="domain" description="AMP-binding enzyme C-terminal" evidence="4">
    <location>
        <begin position="456"/>
        <end position="529"/>
    </location>
</feature>
<dbReference type="Pfam" id="PF00501">
    <property type="entry name" value="AMP-binding"/>
    <property type="match status" value="1"/>
</dbReference>
<dbReference type="GO" id="GO:0016405">
    <property type="term" value="F:CoA-ligase activity"/>
    <property type="evidence" value="ECO:0007669"/>
    <property type="project" value="TreeGrafter"/>
</dbReference>
<keyword evidence="6" id="KW-1185">Reference proteome</keyword>
<dbReference type="InterPro" id="IPR000873">
    <property type="entry name" value="AMP-dep_synth/lig_dom"/>
</dbReference>
<dbReference type="InterPro" id="IPR020845">
    <property type="entry name" value="AMP-binding_CS"/>
</dbReference>